<dbReference type="Gene3D" id="3.30.70.100">
    <property type="match status" value="1"/>
</dbReference>
<dbReference type="PROSITE" id="PS51725">
    <property type="entry name" value="ABM"/>
    <property type="match status" value="1"/>
</dbReference>
<dbReference type="InterPro" id="IPR007138">
    <property type="entry name" value="ABM_dom"/>
</dbReference>
<dbReference type="GO" id="GO:0016491">
    <property type="term" value="F:oxidoreductase activity"/>
    <property type="evidence" value="ECO:0007669"/>
    <property type="project" value="TreeGrafter"/>
</dbReference>
<evidence type="ECO:0000313" key="2">
    <source>
        <dbReference type="EMBL" id="KAA6304954.1"/>
    </source>
</evidence>
<dbReference type="EMBL" id="SNRY01011092">
    <property type="protein sequence ID" value="KAA6304954.1"/>
    <property type="molecule type" value="Genomic_DNA"/>
</dbReference>
<feature type="non-terminal residue" evidence="2">
    <location>
        <position position="1"/>
    </location>
</feature>
<dbReference type="AlphaFoldDB" id="A0A5J4P8N0"/>
<comment type="caution">
    <text evidence="2">The sequence shown here is derived from an EMBL/GenBank/DDBJ whole genome shotgun (WGS) entry which is preliminary data.</text>
</comment>
<evidence type="ECO:0000259" key="1">
    <source>
        <dbReference type="PROSITE" id="PS51725"/>
    </source>
</evidence>
<dbReference type="PANTHER" id="PTHR33336:SF3">
    <property type="entry name" value="ABM DOMAIN-CONTAINING PROTEIN"/>
    <property type="match status" value="1"/>
</dbReference>
<dbReference type="GO" id="GO:0016787">
    <property type="term" value="F:hydrolase activity"/>
    <property type="evidence" value="ECO:0007669"/>
    <property type="project" value="InterPro"/>
</dbReference>
<sequence length="186" mass="21041">KDNTTYIYNQEADLLGFGAKNQGGHCAAANYTNPSSEWTTLELICYEGRSLHLVNGKVAMALENSSYWTGAESLPLVEGKIQLQCESAEVFYKDIQIKEISELPATADILFNNKNQKMTELKIIATVVVKSSFQNEMEKVFRTVVDETRKEAGNISYELHQDIQNPLKYTILEVWKSQDAIDKHNE</sequence>
<gene>
    <name evidence="2" type="ORF">EZS27_043395</name>
</gene>
<reference evidence="2" key="1">
    <citation type="submission" date="2019-03" db="EMBL/GenBank/DDBJ databases">
        <title>Single cell metagenomics reveals metabolic interactions within the superorganism composed of flagellate Streblomastix strix and complex community of Bacteroidetes bacteria on its surface.</title>
        <authorList>
            <person name="Treitli S.C."/>
            <person name="Kolisko M."/>
            <person name="Husnik F."/>
            <person name="Keeling P."/>
            <person name="Hampl V."/>
        </authorList>
    </citation>
    <scope>NUCLEOTIDE SEQUENCE</scope>
    <source>
        <strain evidence="2">STM</strain>
    </source>
</reference>
<protein>
    <recommendedName>
        <fullName evidence="1">ABM domain-containing protein</fullName>
    </recommendedName>
</protein>
<dbReference type="InterPro" id="IPR011008">
    <property type="entry name" value="Dimeric_a/b-barrel"/>
</dbReference>
<dbReference type="GO" id="GO:0005829">
    <property type="term" value="C:cytosol"/>
    <property type="evidence" value="ECO:0007669"/>
    <property type="project" value="TreeGrafter"/>
</dbReference>
<name>A0A5J4P8N0_9ZZZZ</name>
<feature type="domain" description="ABM" evidence="1">
    <location>
        <begin position="121"/>
        <end position="186"/>
    </location>
</feature>
<dbReference type="SUPFAM" id="SSF54909">
    <property type="entry name" value="Dimeric alpha+beta barrel"/>
    <property type="match status" value="1"/>
</dbReference>
<dbReference type="Pfam" id="PF03992">
    <property type="entry name" value="ABM"/>
    <property type="match status" value="1"/>
</dbReference>
<dbReference type="Gene3D" id="2.60.120.560">
    <property type="entry name" value="Exo-inulinase, domain 1"/>
    <property type="match status" value="1"/>
</dbReference>
<accession>A0A5J4P8N0</accession>
<proteinExistence type="predicted"/>
<dbReference type="PANTHER" id="PTHR33336">
    <property type="entry name" value="QUINOL MONOOXYGENASE YGIN-RELATED"/>
    <property type="match status" value="1"/>
</dbReference>
<organism evidence="2">
    <name type="scientific">termite gut metagenome</name>
    <dbReference type="NCBI Taxonomy" id="433724"/>
    <lineage>
        <taxon>unclassified sequences</taxon>
        <taxon>metagenomes</taxon>
        <taxon>organismal metagenomes</taxon>
    </lineage>
</organism>
<dbReference type="InterPro" id="IPR050744">
    <property type="entry name" value="AI-2_Isomerase_LsrG"/>
</dbReference>
<dbReference type="InterPro" id="IPR010496">
    <property type="entry name" value="AL/BT2_dom"/>
</dbReference>
<feature type="non-terminal residue" evidence="2">
    <location>
        <position position="186"/>
    </location>
</feature>
<dbReference type="Pfam" id="PF06439">
    <property type="entry name" value="3keto-disac_hyd"/>
    <property type="match status" value="1"/>
</dbReference>